<dbReference type="RefSeq" id="XP_009015830.1">
    <property type="nucleotide sequence ID" value="XM_009017582.1"/>
</dbReference>
<keyword evidence="4" id="KW-1185">Reference proteome</keyword>
<feature type="compositionally biased region" description="Basic and acidic residues" evidence="1">
    <location>
        <begin position="61"/>
        <end position="78"/>
    </location>
</feature>
<sequence>MSKRLSAKEAIEQISKCVTNEGYVDSETSEISSIIESINSYEDMSTPLQADSISYEEYETESSKSSDNEDEEQSKKQDPQPGNKQKVPASYISKDGSIIWDANPSLTSRVRAANIRHNKD</sequence>
<evidence type="ECO:0000313" key="3">
    <source>
        <dbReference type="EnsemblMetazoa" id="HelroP160634"/>
    </source>
</evidence>
<evidence type="ECO:0000313" key="2">
    <source>
        <dbReference type="EMBL" id="ESO06462.1"/>
    </source>
</evidence>
<organism evidence="3 4">
    <name type="scientific">Helobdella robusta</name>
    <name type="common">Californian leech</name>
    <dbReference type="NCBI Taxonomy" id="6412"/>
    <lineage>
        <taxon>Eukaryota</taxon>
        <taxon>Metazoa</taxon>
        <taxon>Spiralia</taxon>
        <taxon>Lophotrochozoa</taxon>
        <taxon>Annelida</taxon>
        <taxon>Clitellata</taxon>
        <taxon>Hirudinea</taxon>
        <taxon>Rhynchobdellida</taxon>
        <taxon>Glossiphoniidae</taxon>
        <taxon>Helobdella</taxon>
    </lineage>
</organism>
<dbReference type="GeneID" id="20198840"/>
<dbReference type="HOGENOM" id="CLU_2052130_0_0_1"/>
<name>T1EQJ0_HELRO</name>
<dbReference type="Proteomes" id="UP000015101">
    <property type="component" value="Unassembled WGS sequence"/>
</dbReference>
<reference evidence="4" key="1">
    <citation type="submission" date="2012-12" db="EMBL/GenBank/DDBJ databases">
        <authorList>
            <person name="Hellsten U."/>
            <person name="Grimwood J."/>
            <person name="Chapman J.A."/>
            <person name="Shapiro H."/>
            <person name="Aerts A."/>
            <person name="Otillar R.P."/>
            <person name="Terry A.Y."/>
            <person name="Boore J.L."/>
            <person name="Simakov O."/>
            <person name="Marletaz F."/>
            <person name="Cho S.-J."/>
            <person name="Edsinger-Gonzales E."/>
            <person name="Havlak P."/>
            <person name="Kuo D.-H."/>
            <person name="Larsson T."/>
            <person name="Lv J."/>
            <person name="Arendt D."/>
            <person name="Savage R."/>
            <person name="Osoegawa K."/>
            <person name="de Jong P."/>
            <person name="Lindberg D.R."/>
            <person name="Seaver E.C."/>
            <person name="Weisblat D.A."/>
            <person name="Putnam N.H."/>
            <person name="Grigoriev I.V."/>
            <person name="Rokhsar D.S."/>
        </authorList>
    </citation>
    <scope>NUCLEOTIDE SEQUENCE</scope>
</reference>
<feature type="region of interest" description="Disordered" evidence="1">
    <location>
        <begin position="42"/>
        <end position="94"/>
    </location>
</feature>
<reference evidence="2 4" key="2">
    <citation type="journal article" date="2013" name="Nature">
        <title>Insights into bilaterian evolution from three spiralian genomes.</title>
        <authorList>
            <person name="Simakov O."/>
            <person name="Marletaz F."/>
            <person name="Cho S.J."/>
            <person name="Edsinger-Gonzales E."/>
            <person name="Havlak P."/>
            <person name="Hellsten U."/>
            <person name="Kuo D.H."/>
            <person name="Larsson T."/>
            <person name="Lv J."/>
            <person name="Arendt D."/>
            <person name="Savage R."/>
            <person name="Osoegawa K."/>
            <person name="de Jong P."/>
            <person name="Grimwood J."/>
            <person name="Chapman J.A."/>
            <person name="Shapiro H."/>
            <person name="Aerts A."/>
            <person name="Otillar R.P."/>
            <person name="Terry A.Y."/>
            <person name="Boore J.L."/>
            <person name="Grigoriev I.V."/>
            <person name="Lindberg D.R."/>
            <person name="Seaver E.C."/>
            <person name="Weisblat D.A."/>
            <person name="Putnam N.H."/>
            <person name="Rokhsar D.S."/>
        </authorList>
    </citation>
    <scope>NUCLEOTIDE SEQUENCE</scope>
</reference>
<dbReference type="InParanoid" id="T1EQJ0"/>
<gene>
    <name evidence="3" type="primary">20198840</name>
    <name evidence="2" type="ORF">HELRODRAFT_160634</name>
</gene>
<dbReference type="EnsemblMetazoa" id="HelroT160634">
    <property type="protein sequence ID" value="HelroP160634"/>
    <property type="gene ID" value="HelroG160634"/>
</dbReference>
<dbReference type="CTD" id="20198840"/>
<reference evidence="3" key="3">
    <citation type="submission" date="2015-06" db="UniProtKB">
        <authorList>
            <consortium name="EnsemblMetazoa"/>
        </authorList>
    </citation>
    <scope>IDENTIFICATION</scope>
</reference>
<proteinExistence type="predicted"/>
<evidence type="ECO:0000313" key="4">
    <source>
        <dbReference type="Proteomes" id="UP000015101"/>
    </source>
</evidence>
<evidence type="ECO:0000256" key="1">
    <source>
        <dbReference type="SAM" id="MobiDB-lite"/>
    </source>
</evidence>
<protein>
    <submittedName>
        <fullName evidence="2 3">Uncharacterized protein</fullName>
    </submittedName>
</protein>
<dbReference type="EMBL" id="KB096324">
    <property type="protein sequence ID" value="ESO06462.1"/>
    <property type="molecule type" value="Genomic_DNA"/>
</dbReference>
<dbReference type="EMBL" id="AMQM01000638">
    <property type="status" value="NOT_ANNOTATED_CDS"/>
    <property type="molecule type" value="Genomic_DNA"/>
</dbReference>
<dbReference type="KEGG" id="hro:HELRODRAFT_160634"/>
<accession>T1EQJ0</accession>
<dbReference type="AlphaFoldDB" id="T1EQJ0"/>